<feature type="domain" description="Core-binding (CB)" evidence="7">
    <location>
        <begin position="153"/>
        <end position="234"/>
    </location>
</feature>
<dbReference type="Gene3D" id="1.10.443.10">
    <property type="entry name" value="Intergrase catalytic core"/>
    <property type="match status" value="1"/>
</dbReference>
<sequence length="454" mass="50730">MNNSIVEVVPRSNGALLDTYQAASFLNVSESWVRRHQAELPSVTVGRLVRFDPALLQRNFSGRMAHGKPLNSSGERRAPMQIQRYQNGHVYKRGTKLKVWYGRFREDLLTPGGGIVRRTRNIRLGTIAELPSRASAVIRLQENIASHKPKTAMTVSELHRRWENAELPTIKRNTAGYYQKILRCHILPTFGQREIGSITREDVQTFLASQAGKYSRNTLRGMRVSLGRILTWAVNCAWLEKNPCSKVPLPHVEKGEIQRSILMTEQVTAIADKLEEPYRTLVLLLAVTGLRIGEAIGIKWSDFDGDILHVSRTIYDGKADSTKTASSNRKLPIPAALISRMRMLGDGEFIFHSRAGSPVNPGNALKRYLRPAAKALGIRLTGWHDFRHTQATQLLRSGSSPKVVSGILGHSDVGITLNVYEHTETEIFRAPLERIADQLLPTVTKSLQAVESNA</sequence>
<reference evidence="8 9" key="1">
    <citation type="journal article" date="2009" name="Appl. Environ. Microbiol.">
        <title>Three genomes from the phylum Acidobacteria provide insight into the lifestyles of these microorganisms in soils.</title>
        <authorList>
            <person name="Ward N.L."/>
            <person name="Challacombe J.F."/>
            <person name="Janssen P.H."/>
            <person name="Henrissat B."/>
            <person name="Coutinho P.M."/>
            <person name="Wu M."/>
            <person name="Xie G."/>
            <person name="Haft D.H."/>
            <person name="Sait M."/>
            <person name="Badger J."/>
            <person name="Barabote R.D."/>
            <person name="Bradley B."/>
            <person name="Brettin T.S."/>
            <person name="Brinkac L.M."/>
            <person name="Bruce D."/>
            <person name="Creasy T."/>
            <person name="Daugherty S.C."/>
            <person name="Davidsen T.M."/>
            <person name="DeBoy R.T."/>
            <person name="Detter J.C."/>
            <person name="Dodson R.J."/>
            <person name="Durkin A.S."/>
            <person name="Ganapathy A."/>
            <person name="Gwinn-Giglio M."/>
            <person name="Han C.S."/>
            <person name="Khouri H."/>
            <person name="Kiss H."/>
            <person name="Kothari S.P."/>
            <person name="Madupu R."/>
            <person name="Nelson K.E."/>
            <person name="Nelson W.C."/>
            <person name="Paulsen I."/>
            <person name="Penn K."/>
            <person name="Ren Q."/>
            <person name="Rosovitz M.J."/>
            <person name="Selengut J.D."/>
            <person name="Shrivastava S."/>
            <person name="Sullivan S.A."/>
            <person name="Tapia R."/>
            <person name="Thompson L.S."/>
            <person name="Watkins K.L."/>
            <person name="Yang Q."/>
            <person name="Yu C."/>
            <person name="Zafar N."/>
            <person name="Zhou L."/>
            <person name="Kuske C.R."/>
        </authorList>
    </citation>
    <scope>NUCLEOTIDE SEQUENCE [LARGE SCALE GENOMIC DNA]</scope>
    <source>
        <strain evidence="8 9">Ellin345</strain>
    </source>
</reference>
<keyword evidence="3 5" id="KW-0238">DNA-binding</keyword>
<dbReference type="AlphaFoldDB" id="Q1ISL4"/>
<feature type="domain" description="Tyr recombinase" evidence="6">
    <location>
        <begin position="257"/>
        <end position="433"/>
    </location>
</feature>
<dbReference type="SUPFAM" id="SSF56349">
    <property type="entry name" value="DNA breaking-rejoining enzymes"/>
    <property type="match status" value="1"/>
</dbReference>
<name>Q1ISL4_KORVE</name>
<protein>
    <submittedName>
        <fullName evidence="8">Phage integrase</fullName>
    </submittedName>
</protein>
<keyword evidence="2" id="KW-0229">DNA integration</keyword>
<evidence type="ECO:0000256" key="1">
    <source>
        <dbReference type="ARBA" id="ARBA00008857"/>
    </source>
</evidence>
<gene>
    <name evidence="8" type="ordered locus">Acid345_1133</name>
</gene>
<dbReference type="Gene3D" id="1.10.150.130">
    <property type="match status" value="1"/>
</dbReference>
<dbReference type="EMBL" id="CP000360">
    <property type="protein sequence ID" value="ABF40136.1"/>
    <property type="molecule type" value="Genomic_DNA"/>
</dbReference>
<dbReference type="InterPro" id="IPR010998">
    <property type="entry name" value="Integrase_recombinase_N"/>
</dbReference>
<dbReference type="STRING" id="204669.Acid345_1133"/>
<dbReference type="KEGG" id="aba:Acid345_1133"/>
<dbReference type="OrthoDB" id="104151at2"/>
<dbReference type="Pfam" id="PF00589">
    <property type="entry name" value="Phage_integrase"/>
    <property type="match status" value="1"/>
</dbReference>
<evidence type="ECO:0000256" key="4">
    <source>
        <dbReference type="ARBA" id="ARBA00023172"/>
    </source>
</evidence>
<dbReference type="RefSeq" id="WP_011521938.1">
    <property type="nucleotide sequence ID" value="NC_008009.1"/>
</dbReference>
<organism evidence="8 9">
    <name type="scientific">Koribacter versatilis (strain Ellin345)</name>
    <dbReference type="NCBI Taxonomy" id="204669"/>
    <lineage>
        <taxon>Bacteria</taxon>
        <taxon>Pseudomonadati</taxon>
        <taxon>Acidobacteriota</taxon>
        <taxon>Terriglobia</taxon>
        <taxon>Terriglobales</taxon>
        <taxon>Candidatus Korobacteraceae</taxon>
        <taxon>Candidatus Korobacter</taxon>
    </lineage>
</organism>
<dbReference type="eggNOG" id="COG0582">
    <property type="taxonomic scope" value="Bacteria"/>
</dbReference>
<dbReference type="GO" id="GO:0003677">
    <property type="term" value="F:DNA binding"/>
    <property type="evidence" value="ECO:0007669"/>
    <property type="project" value="UniProtKB-UniRule"/>
</dbReference>
<evidence type="ECO:0000256" key="5">
    <source>
        <dbReference type="PROSITE-ProRule" id="PRU01248"/>
    </source>
</evidence>
<proteinExistence type="inferred from homology"/>
<dbReference type="EnsemblBacteria" id="ABF40136">
    <property type="protein sequence ID" value="ABF40136"/>
    <property type="gene ID" value="Acid345_1133"/>
</dbReference>
<dbReference type="InterPro" id="IPR050808">
    <property type="entry name" value="Phage_Integrase"/>
</dbReference>
<keyword evidence="4" id="KW-0233">DNA recombination</keyword>
<evidence type="ECO:0000256" key="2">
    <source>
        <dbReference type="ARBA" id="ARBA00022908"/>
    </source>
</evidence>
<dbReference type="InterPro" id="IPR002104">
    <property type="entry name" value="Integrase_catalytic"/>
</dbReference>
<evidence type="ECO:0000313" key="8">
    <source>
        <dbReference type="EMBL" id="ABF40136.1"/>
    </source>
</evidence>
<dbReference type="PROSITE" id="PS51898">
    <property type="entry name" value="TYR_RECOMBINASE"/>
    <property type="match status" value="1"/>
</dbReference>
<keyword evidence="9" id="KW-1185">Reference proteome</keyword>
<dbReference type="GO" id="GO:0015074">
    <property type="term" value="P:DNA integration"/>
    <property type="evidence" value="ECO:0007669"/>
    <property type="project" value="UniProtKB-KW"/>
</dbReference>
<dbReference type="InterPro" id="IPR013762">
    <property type="entry name" value="Integrase-like_cat_sf"/>
</dbReference>
<dbReference type="Pfam" id="PF22022">
    <property type="entry name" value="Phage_int_M"/>
    <property type="match status" value="1"/>
</dbReference>
<dbReference type="PANTHER" id="PTHR30629">
    <property type="entry name" value="PROPHAGE INTEGRASE"/>
    <property type="match status" value="1"/>
</dbReference>
<comment type="similarity">
    <text evidence="1">Belongs to the 'phage' integrase family.</text>
</comment>
<dbReference type="InterPro" id="IPR044068">
    <property type="entry name" value="CB"/>
</dbReference>
<evidence type="ECO:0000313" key="9">
    <source>
        <dbReference type="Proteomes" id="UP000002432"/>
    </source>
</evidence>
<dbReference type="HOGENOM" id="CLU_027562_17_5_0"/>
<accession>Q1ISL4</accession>
<dbReference type="InterPro" id="IPR053876">
    <property type="entry name" value="Phage_int_M"/>
</dbReference>
<dbReference type="InterPro" id="IPR011010">
    <property type="entry name" value="DNA_brk_join_enz"/>
</dbReference>
<dbReference type="PROSITE" id="PS51900">
    <property type="entry name" value="CB"/>
    <property type="match status" value="1"/>
</dbReference>
<dbReference type="GO" id="GO:0006310">
    <property type="term" value="P:DNA recombination"/>
    <property type="evidence" value="ECO:0007669"/>
    <property type="project" value="UniProtKB-KW"/>
</dbReference>
<dbReference type="CDD" id="cd01189">
    <property type="entry name" value="INT_ICEBs1_C_like"/>
    <property type="match status" value="1"/>
</dbReference>
<evidence type="ECO:0000259" key="7">
    <source>
        <dbReference type="PROSITE" id="PS51900"/>
    </source>
</evidence>
<evidence type="ECO:0000259" key="6">
    <source>
        <dbReference type="PROSITE" id="PS51898"/>
    </source>
</evidence>
<evidence type="ECO:0000256" key="3">
    <source>
        <dbReference type="ARBA" id="ARBA00023125"/>
    </source>
</evidence>
<dbReference type="PANTHER" id="PTHR30629:SF2">
    <property type="entry name" value="PROPHAGE INTEGRASE INTS-RELATED"/>
    <property type="match status" value="1"/>
</dbReference>
<dbReference type="Proteomes" id="UP000002432">
    <property type="component" value="Chromosome"/>
</dbReference>